<feature type="domain" description="Tripartite ATP-independent periplasmic transporters DctQ component" evidence="10">
    <location>
        <begin position="56"/>
        <end position="191"/>
    </location>
</feature>
<keyword evidence="3" id="KW-1003">Cell membrane</keyword>
<evidence type="ECO:0000256" key="3">
    <source>
        <dbReference type="ARBA" id="ARBA00022475"/>
    </source>
</evidence>
<evidence type="ECO:0000259" key="10">
    <source>
        <dbReference type="Pfam" id="PF04290"/>
    </source>
</evidence>
<keyword evidence="2" id="KW-0813">Transport</keyword>
<feature type="transmembrane region" description="Helical" evidence="9">
    <location>
        <begin position="40"/>
        <end position="65"/>
    </location>
</feature>
<evidence type="ECO:0000256" key="4">
    <source>
        <dbReference type="ARBA" id="ARBA00022519"/>
    </source>
</evidence>
<protein>
    <submittedName>
        <fullName evidence="11">TRAP-type C4-dicarboxylate transport system, small permease component</fullName>
    </submittedName>
</protein>
<proteinExistence type="inferred from homology"/>
<evidence type="ECO:0000256" key="2">
    <source>
        <dbReference type="ARBA" id="ARBA00022448"/>
    </source>
</evidence>
<reference evidence="11" key="1">
    <citation type="submission" date="2016-10" db="EMBL/GenBank/DDBJ databases">
        <authorList>
            <person name="Varghese N."/>
            <person name="Submissions S."/>
        </authorList>
    </citation>
    <scope>NUCLEOTIDE SEQUENCE [LARGE SCALE GENOMIC DNA]</scope>
    <source>
        <strain evidence="11">DSM 22082</strain>
    </source>
</reference>
<accession>A0A1H1SSC2</accession>
<keyword evidence="12" id="KW-1185">Reference proteome</keyword>
<dbReference type="InterPro" id="IPR055348">
    <property type="entry name" value="DctQ"/>
</dbReference>
<dbReference type="InterPro" id="IPR007387">
    <property type="entry name" value="TRAP_DctQ"/>
</dbReference>
<dbReference type="EMBL" id="LT629739">
    <property type="protein sequence ID" value="SDS50917.1"/>
    <property type="molecule type" value="Genomic_DNA"/>
</dbReference>
<name>A0A1H1SSC2_BRESA</name>
<evidence type="ECO:0000256" key="1">
    <source>
        <dbReference type="ARBA" id="ARBA00004429"/>
    </source>
</evidence>
<dbReference type="PANTHER" id="PTHR35011:SF10">
    <property type="entry name" value="TRAP TRANSPORTER SMALL PERMEASE PROTEIN"/>
    <property type="match status" value="1"/>
</dbReference>
<evidence type="ECO:0000256" key="9">
    <source>
        <dbReference type="SAM" id="Phobius"/>
    </source>
</evidence>
<sequence>MNDADHNPMLLRLNRSGKARRTSFGYETDDHPRLDRVENVISYTAGVTAGLALVLMVLITCIEVFSRAVFGQPLGWNVSFTERYLLVGSAFFGIVTAYRTGAHVAVTSVFGMLPLRVQKTLQIMTHAMVSVIFALLFWYGLQAALNAAATGEIPPKGATELPIPEWIWRAFIPLGSIMGMTIAVVDLYREITAPWGVLATDYDPGDNFKEDEE</sequence>
<comment type="subcellular location">
    <subcellularLocation>
        <location evidence="1">Cell inner membrane</location>
        <topology evidence="1">Multi-pass membrane protein</topology>
    </subcellularLocation>
</comment>
<keyword evidence="5 9" id="KW-0812">Transmembrane</keyword>
<evidence type="ECO:0000313" key="12">
    <source>
        <dbReference type="Proteomes" id="UP000199700"/>
    </source>
</evidence>
<evidence type="ECO:0000256" key="5">
    <source>
        <dbReference type="ARBA" id="ARBA00022692"/>
    </source>
</evidence>
<gene>
    <name evidence="11" type="ORF">SAMN04489751_2178</name>
</gene>
<dbReference type="STRING" id="629680.SAMN04489751_2178"/>
<evidence type="ECO:0000256" key="8">
    <source>
        <dbReference type="ARBA" id="ARBA00038436"/>
    </source>
</evidence>
<comment type="similarity">
    <text evidence="8">Belongs to the TRAP transporter small permease family.</text>
</comment>
<dbReference type="AlphaFoldDB" id="A0A1H1SSC2"/>
<dbReference type="GO" id="GO:0015740">
    <property type="term" value="P:C4-dicarboxylate transport"/>
    <property type="evidence" value="ECO:0007669"/>
    <property type="project" value="TreeGrafter"/>
</dbReference>
<feature type="transmembrane region" description="Helical" evidence="9">
    <location>
        <begin position="123"/>
        <end position="141"/>
    </location>
</feature>
<dbReference type="GO" id="GO:0022857">
    <property type="term" value="F:transmembrane transporter activity"/>
    <property type="evidence" value="ECO:0007669"/>
    <property type="project" value="TreeGrafter"/>
</dbReference>
<keyword evidence="6 9" id="KW-1133">Transmembrane helix</keyword>
<feature type="transmembrane region" description="Helical" evidence="9">
    <location>
        <begin position="85"/>
        <end position="111"/>
    </location>
</feature>
<dbReference type="PANTHER" id="PTHR35011">
    <property type="entry name" value="2,3-DIKETO-L-GULONATE TRAP TRANSPORTER SMALL PERMEASE PROTEIN YIAM"/>
    <property type="match status" value="1"/>
</dbReference>
<keyword evidence="4" id="KW-0997">Cell inner membrane</keyword>
<evidence type="ECO:0000256" key="7">
    <source>
        <dbReference type="ARBA" id="ARBA00023136"/>
    </source>
</evidence>
<dbReference type="Proteomes" id="UP000199700">
    <property type="component" value="Chromosome"/>
</dbReference>
<keyword evidence="7 9" id="KW-0472">Membrane</keyword>
<dbReference type="Pfam" id="PF04290">
    <property type="entry name" value="DctQ"/>
    <property type="match status" value="1"/>
</dbReference>
<organism evidence="11 12">
    <name type="scientific">Brevibacterium sandarakinum</name>
    <dbReference type="NCBI Taxonomy" id="629680"/>
    <lineage>
        <taxon>Bacteria</taxon>
        <taxon>Bacillati</taxon>
        <taxon>Actinomycetota</taxon>
        <taxon>Actinomycetes</taxon>
        <taxon>Micrococcales</taxon>
        <taxon>Brevibacteriaceae</taxon>
        <taxon>Brevibacterium</taxon>
    </lineage>
</organism>
<dbReference type="GO" id="GO:0005886">
    <property type="term" value="C:plasma membrane"/>
    <property type="evidence" value="ECO:0007669"/>
    <property type="project" value="UniProtKB-SubCell"/>
</dbReference>
<evidence type="ECO:0000313" key="11">
    <source>
        <dbReference type="EMBL" id="SDS50917.1"/>
    </source>
</evidence>
<evidence type="ECO:0000256" key="6">
    <source>
        <dbReference type="ARBA" id="ARBA00022989"/>
    </source>
</evidence>